<protein>
    <submittedName>
        <fullName evidence="1">Uncharacterized protein</fullName>
    </submittedName>
</protein>
<evidence type="ECO:0000313" key="1">
    <source>
        <dbReference type="EMBL" id="NBC68478.1"/>
    </source>
</evidence>
<comment type="caution">
    <text evidence="1">The sequence shown here is derived from an EMBL/GenBank/DDBJ whole genome shotgun (WGS) entry which is preliminary data.</text>
</comment>
<dbReference type="Gene3D" id="3.20.20.80">
    <property type="entry name" value="Glycosidases"/>
    <property type="match status" value="1"/>
</dbReference>
<dbReference type="OrthoDB" id="2504267at2"/>
<name>A0A7X5BVK8_9BACL</name>
<dbReference type="RefSeq" id="WP_161695373.1">
    <property type="nucleotide sequence ID" value="NZ_JAAAMU010000003.1"/>
</dbReference>
<dbReference type="Proteomes" id="UP000558113">
    <property type="component" value="Unassembled WGS sequence"/>
</dbReference>
<reference evidence="1 2" key="1">
    <citation type="submission" date="2020-01" db="EMBL/GenBank/DDBJ databases">
        <title>Paenibacillus soybeanensis sp. nov. isolated from the nodules of soybean (Glycine max(L.) Merr).</title>
        <authorList>
            <person name="Wang H."/>
        </authorList>
    </citation>
    <scope>NUCLEOTIDE SEQUENCE [LARGE SCALE GENOMIC DNA]</scope>
    <source>
        <strain evidence="1 2">DSM 23054</strain>
    </source>
</reference>
<dbReference type="EMBL" id="JAAAMU010000003">
    <property type="protein sequence ID" value="NBC68478.1"/>
    <property type="molecule type" value="Genomic_DNA"/>
</dbReference>
<dbReference type="AlphaFoldDB" id="A0A7X5BVK8"/>
<keyword evidence="2" id="KW-1185">Reference proteome</keyword>
<accession>A0A7X5BVK8</accession>
<organism evidence="1 2">
    <name type="scientific">Paenibacillus sacheonensis</name>
    <dbReference type="NCBI Taxonomy" id="742054"/>
    <lineage>
        <taxon>Bacteria</taxon>
        <taxon>Bacillati</taxon>
        <taxon>Bacillota</taxon>
        <taxon>Bacilli</taxon>
        <taxon>Bacillales</taxon>
        <taxon>Paenibacillaceae</taxon>
        <taxon>Paenibacillus</taxon>
    </lineage>
</organism>
<sequence length="479" mass="53259">MNETTGTFLAGAIRWDAWFPTNASYPGFVDPSLYARYGSREPIDGWFDSEVPDHAERVDKQIQAAADGMLDFWAFVWYPDDDAHEGIRKLNNPLKDYLASAKHGLLQFALVLQTGWVAGRQQQERRGWRERNVPEFLTLMEDPQYVLVNGNRPLVFWMDTEFLDHEERGFGAAWAEELAYLADACKLAGLGAPYLVDMRNDYESAARFGFDGVSDYGPASHKGEGHYSFAELARHDRDKRKPEHGLAIVPGVSAVIDPSPRHNDAWTQAVGASYYGFSFEYPTYAEWFGHLSEMRDWMHANPQHTCSPPVMAIYAWNELDEGGPGIMPTKQEGTMFLDALRAAKTGVHPERIENRVNDSNPAIDYVGNWRRERGIAGCYNDDFTWSGAAGDSFSFSFEGTWLQLCGELNNAVAVVELDGVPVQEAKDCAAHGDGLSRSAAWFDASGLAPGSHRVKVTVGSHAEGEAADTRVALDVIRFG</sequence>
<dbReference type="Gene3D" id="2.60.120.260">
    <property type="entry name" value="Galactose-binding domain-like"/>
    <property type="match status" value="1"/>
</dbReference>
<gene>
    <name evidence="1" type="ORF">GT003_05730</name>
</gene>
<evidence type="ECO:0000313" key="2">
    <source>
        <dbReference type="Proteomes" id="UP000558113"/>
    </source>
</evidence>
<proteinExistence type="predicted"/>